<reference evidence="2" key="1">
    <citation type="journal article" date="2011" name="Nature">
        <title>Genome sequence and analysis of the tuber crop potato.</title>
        <authorList>
            <consortium name="The Potato Genome Sequencing Consortium"/>
        </authorList>
    </citation>
    <scope>NUCLEOTIDE SEQUENCE [LARGE SCALE GENOMIC DNA]</scope>
    <source>
        <strain evidence="2">cv. DM1-3 516 R44</strain>
    </source>
</reference>
<reference evidence="1" key="2">
    <citation type="submission" date="2015-06" db="UniProtKB">
        <authorList>
            <consortium name="EnsemblPlants"/>
        </authorList>
    </citation>
    <scope>IDENTIFICATION</scope>
    <source>
        <strain evidence="1">DM1-3 516 R44</strain>
    </source>
</reference>
<dbReference type="Proteomes" id="UP000011115">
    <property type="component" value="Unassembled WGS sequence"/>
</dbReference>
<keyword evidence="2" id="KW-1185">Reference proteome</keyword>
<evidence type="ECO:0000313" key="1">
    <source>
        <dbReference type="EnsemblPlants" id="PGSC0003DMT400084887"/>
    </source>
</evidence>
<proteinExistence type="predicted"/>
<dbReference type="EnsemblPlants" id="PGSC0003DMT400084887">
    <property type="protein sequence ID" value="PGSC0003DMT400084887"/>
    <property type="gene ID" value="PGSC0003DMG400034458"/>
</dbReference>
<dbReference type="HOGENOM" id="CLU_2296635_0_0_1"/>
<organism evidence="1 2">
    <name type="scientific">Solanum tuberosum</name>
    <name type="common">Potato</name>
    <dbReference type="NCBI Taxonomy" id="4113"/>
    <lineage>
        <taxon>Eukaryota</taxon>
        <taxon>Viridiplantae</taxon>
        <taxon>Streptophyta</taxon>
        <taxon>Embryophyta</taxon>
        <taxon>Tracheophyta</taxon>
        <taxon>Spermatophyta</taxon>
        <taxon>Magnoliopsida</taxon>
        <taxon>eudicotyledons</taxon>
        <taxon>Gunneridae</taxon>
        <taxon>Pentapetalae</taxon>
        <taxon>asterids</taxon>
        <taxon>lamiids</taxon>
        <taxon>Solanales</taxon>
        <taxon>Solanaceae</taxon>
        <taxon>Solanoideae</taxon>
        <taxon>Solaneae</taxon>
        <taxon>Solanum</taxon>
    </lineage>
</organism>
<name>M1D8A1_SOLTU</name>
<accession>M1D8A1</accession>
<evidence type="ECO:0000313" key="2">
    <source>
        <dbReference type="Proteomes" id="UP000011115"/>
    </source>
</evidence>
<dbReference type="InParanoid" id="M1D8A1"/>
<protein>
    <submittedName>
        <fullName evidence="1">Integrase core domain containing protein</fullName>
    </submittedName>
</protein>
<dbReference type="PaxDb" id="4113-PGSC0003DMT400084887"/>
<dbReference type="Gramene" id="PGSC0003DMT400084887">
    <property type="protein sequence ID" value="PGSC0003DMT400084887"/>
    <property type="gene ID" value="PGSC0003DMG400034458"/>
</dbReference>
<dbReference type="AlphaFoldDB" id="M1D8A1"/>
<sequence>MHRSIEQSEARMEHMMDRKIQANHKCLDGFELTVMLRHAPTIDVTTFQIELASLRADVVSLLSFVKSLSTTEGATIVGEGATNGVLRVDPAGSRKPDQPAS</sequence>